<dbReference type="EMBL" id="PQIB02000001">
    <property type="protein sequence ID" value="RLN41388.1"/>
    <property type="molecule type" value="Genomic_DNA"/>
</dbReference>
<keyword evidence="3" id="KW-1185">Reference proteome</keyword>
<evidence type="ECO:0000313" key="2">
    <source>
        <dbReference type="EMBL" id="RLN41388.1"/>
    </source>
</evidence>
<comment type="caution">
    <text evidence="2">The sequence shown here is derived from an EMBL/GenBank/DDBJ whole genome shotgun (WGS) entry which is preliminary data.</text>
</comment>
<feature type="region of interest" description="Disordered" evidence="1">
    <location>
        <begin position="33"/>
        <end position="128"/>
    </location>
</feature>
<sequence>MHDGTIVAALLKTGHGFRLRTWTPWPPRNLAGYCQRQPPAVRRNRDEPRSPVAAVDRIRADLPAKCRPPASVRASHPPPAPARRAAEDVDGKEREEAGQRRPRCSLRRPSSSPSELTASNSGGGGRTALGAVELQRTSMGRKRGSWPAAVALPCMCRDPCRRPSSSPPGFRPRAPAAGGPRTVVGGAPGGVFGCRRPSRYRGDAGARSPFSGVVFQNRIE</sequence>
<feature type="compositionally biased region" description="Low complexity" evidence="1">
    <location>
        <begin position="171"/>
        <end position="181"/>
    </location>
</feature>
<organism evidence="2 3">
    <name type="scientific">Panicum miliaceum</name>
    <name type="common">Proso millet</name>
    <name type="synonym">Broomcorn millet</name>
    <dbReference type="NCBI Taxonomy" id="4540"/>
    <lineage>
        <taxon>Eukaryota</taxon>
        <taxon>Viridiplantae</taxon>
        <taxon>Streptophyta</taxon>
        <taxon>Embryophyta</taxon>
        <taxon>Tracheophyta</taxon>
        <taxon>Spermatophyta</taxon>
        <taxon>Magnoliopsida</taxon>
        <taxon>Liliopsida</taxon>
        <taxon>Poales</taxon>
        <taxon>Poaceae</taxon>
        <taxon>PACMAD clade</taxon>
        <taxon>Panicoideae</taxon>
        <taxon>Panicodae</taxon>
        <taxon>Paniceae</taxon>
        <taxon>Panicinae</taxon>
        <taxon>Panicum</taxon>
        <taxon>Panicum sect. Panicum</taxon>
    </lineage>
</organism>
<gene>
    <name evidence="2" type="ORF">C2845_PM01G04780</name>
</gene>
<name>A0A3L6TQ93_PANMI</name>
<accession>A0A3L6TQ93</accession>
<dbReference type="AlphaFoldDB" id="A0A3L6TQ93"/>
<reference evidence="3" key="1">
    <citation type="journal article" date="2019" name="Nat. Commun.">
        <title>The genome of broomcorn millet.</title>
        <authorList>
            <person name="Zou C."/>
            <person name="Miki D."/>
            <person name="Li D."/>
            <person name="Tang Q."/>
            <person name="Xiao L."/>
            <person name="Rajput S."/>
            <person name="Deng P."/>
            <person name="Jia W."/>
            <person name="Huang R."/>
            <person name="Zhang M."/>
            <person name="Sun Y."/>
            <person name="Hu J."/>
            <person name="Fu X."/>
            <person name="Schnable P.S."/>
            <person name="Li F."/>
            <person name="Zhang H."/>
            <person name="Feng B."/>
            <person name="Zhu X."/>
            <person name="Liu R."/>
            <person name="Schnable J.C."/>
            <person name="Zhu J.-K."/>
            <person name="Zhang H."/>
        </authorList>
    </citation>
    <scope>NUCLEOTIDE SEQUENCE [LARGE SCALE GENOMIC DNA]</scope>
</reference>
<feature type="region of interest" description="Disordered" evidence="1">
    <location>
        <begin position="163"/>
        <end position="190"/>
    </location>
</feature>
<feature type="compositionally biased region" description="Basic and acidic residues" evidence="1">
    <location>
        <begin position="84"/>
        <end position="99"/>
    </location>
</feature>
<evidence type="ECO:0000256" key="1">
    <source>
        <dbReference type="SAM" id="MobiDB-lite"/>
    </source>
</evidence>
<proteinExistence type="predicted"/>
<dbReference type="Proteomes" id="UP000275267">
    <property type="component" value="Unassembled WGS sequence"/>
</dbReference>
<protein>
    <submittedName>
        <fullName evidence="2">Uncharacterized protein</fullName>
    </submittedName>
</protein>
<evidence type="ECO:0000313" key="3">
    <source>
        <dbReference type="Proteomes" id="UP000275267"/>
    </source>
</evidence>